<dbReference type="GO" id="GO:0016787">
    <property type="term" value="F:hydrolase activity"/>
    <property type="evidence" value="ECO:0007669"/>
    <property type="project" value="UniProtKB-KW"/>
</dbReference>
<keyword evidence="3" id="KW-0378">Hydrolase</keyword>
<evidence type="ECO:0000256" key="1">
    <source>
        <dbReference type="SAM" id="MobiDB-lite"/>
    </source>
</evidence>
<dbReference type="InterPro" id="IPR011105">
    <property type="entry name" value="Cell_wall_hydrolase_SleB"/>
</dbReference>
<sequence length="275" mass="29261">MAVQKTAVWTKKRPQMVASRSERECLARAMYFESNRSSTEGMLAVGSVVMNRVEAAHGGTNICGVVGAPRQFAPGVLTRSMTEPQSRARAMAVADEILSGQRHAKVGDARYFHMAGLKFNYPNMNYVTVAGGNAFYHRGKTAPIQMAIYQQPQQSFTPAPVTTASAYVAPAAPAPTMTAFSQDNGFTAPMRPGAVIVDMDRAARTAAAETNTLVAPARQQSSTIAPVSVDAFQLAPLPPRRPSQLGMAKPDQHAATAPSSAEPVRLAISSTNVAR</sequence>
<keyword evidence="4" id="KW-1185">Reference proteome</keyword>
<protein>
    <submittedName>
        <fullName evidence="3">Cell wall hydrolase</fullName>
    </submittedName>
</protein>
<feature type="domain" description="Cell wall hydrolase SleB" evidence="2">
    <location>
        <begin position="38"/>
        <end position="136"/>
    </location>
</feature>
<evidence type="ECO:0000313" key="3">
    <source>
        <dbReference type="EMBL" id="MEN3929816.1"/>
    </source>
</evidence>
<reference evidence="3 4" key="1">
    <citation type="submission" date="2024-04" db="EMBL/GenBank/DDBJ databases">
        <title>A novel species isolated from cricket.</title>
        <authorList>
            <person name="Wang H.-C."/>
        </authorList>
    </citation>
    <scope>NUCLEOTIDE SEQUENCE [LARGE SCALE GENOMIC DNA]</scope>
    <source>
        <strain evidence="3 4">WL0021</strain>
    </source>
</reference>
<name>A0ABV0BHQ3_9HYPH</name>
<evidence type="ECO:0000259" key="2">
    <source>
        <dbReference type="Pfam" id="PF07486"/>
    </source>
</evidence>
<dbReference type="Pfam" id="PF07486">
    <property type="entry name" value="Hydrolase_2"/>
    <property type="match status" value="1"/>
</dbReference>
<dbReference type="Proteomes" id="UP001418637">
    <property type="component" value="Unassembled WGS sequence"/>
</dbReference>
<comment type="caution">
    <text evidence="3">The sequence shown here is derived from an EMBL/GenBank/DDBJ whole genome shotgun (WGS) entry which is preliminary data.</text>
</comment>
<proteinExistence type="predicted"/>
<dbReference type="EMBL" id="JBBYXI010000001">
    <property type="protein sequence ID" value="MEN3929816.1"/>
    <property type="molecule type" value="Genomic_DNA"/>
</dbReference>
<dbReference type="InterPro" id="IPR042047">
    <property type="entry name" value="SleB_dom1"/>
</dbReference>
<organism evidence="3 4">
    <name type="scientific">Hohaiivirga grylli</name>
    <dbReference type="NCBI Taxonomy" id="3133970"/>
    <lineage>
        <taxon>Bacteria</taxon>
        <taxon>Pseudomonadati</taxon>
        <taxon>Pseudomonadota</taxon>
        <taxon>Alphaproteobacteria</taxon>
        <taxon>Hyphomicrobiales</taxon>
        <taxon>Methylobacteriaceae</taxon>
        <taxon>Hohaiivirga</taxon>
    </lineage>
</organism>
<gene>
    <name evidence="3" type="ORF">WJT86_01915</name>
</gene>
<accession>A0ABV0BHQ3</accession>
<evidence type="ECO:0000313" key="4">
    <source>
        <dbReference type="Proteomes" id="UP001418637"/>
    </source>
</evidence>
<dbReference type="Gene3D" id="1.10.10.2520">
    <property type="entry name" value="Cell wall hydrolase SleB, domain 1"/>
    <property type="match status" value="1"/>
</dbReference>
<feature type="region of interest" description="Disordered" evidence="1">
    <location>
        <begin position="237"/>
        <end position="275"/>
    </location>
</feature>